<protein>
    <submittedName>
        <fullName evidence="9">CDP-diacylglycerol--serine O-phosphatidyltransferase</fullName>
    </submittedName>
</protein>
<dbReference type="InterPro" id="IPR001736">
    <property type="entry name" value="PLipase_D/transphosphatidylase"/>
</dbReference>
<evidence type="ECO:0000256" key="5">
    <source>
        <dbReference type="ARBA" id="ARBA00023098"/>
    </source>
</evidence>
<dbReference type="PANTHER" id="PTHR12586">
    <property type="entry name" value="CDP-DIACYLGLYCEROL--SERINE O-PHOSPHATIDYLTRANSFERASE"/>
    <property type="match status" value="1"/>
</dbReference>
<keyword evidence="10" id="KW-1185">Reference proteome</keyword>
<sequence>MSDLSVNIRSQDIEVLLSPKDYYQRLLSLIAEAKTRIYITALYLENDAAGQQVLTALYQAKQNNPELDVCIFVDAHRAQRGLIGQEKSLGNRAMYQQFAQQYNYAIDIYGIAVKTKELLGVLHLKGMVFDDQLLYSGASINNVYLQQREKYRLDRYYQLNSATLANSVVAYLQRTFVESGVAIDLTTTELLNAKQQKILSRQTTSIVKRANYRVNHIDQAGELTVTPLVGCGKRNNPLNQTICQKIKESQQEIIIFTPYFNLPRIVIKHLVAALKRGVRVTLVVGDKSASDFFIKPGDNYSFIGVIPYIYEQILRRFVKRWRRYINNGQLNIKLWCDGDNSYHAKGMVIDQRWHLITGSNLNPRAWALDLENGLLIDDCQQSLQQRFNNEYQRITQNTRSLSDYRQLEAINDYPIQPKKLLRRLSLAKIDRVLKRLL</sequence>
<evidence type="ECO:0000256" key="4">
    <source>
        <dbReference type="ARBA" id="ARBA00022737"/>
    </source>
</evidence>
<evidence type="ECO:0000256" key="7">
    <source>
        <dbReference type="ARBA" id="ARBA00023264"/>
    </source>
</evidence>
<dbReference type="NCBIfam" id="NF006946">
    <property type="entry name" value="PRK09428.1"/>
    <property type="match status" value="1"/>
</dbReference>
<dbReference type="Pfam" id="PF13091">
    <property type="entry name" value="PLDc_2"/>
    <property type="match status" value="2"/>
</dbReference>
<evidence type="ECO:0000313" key="9">
    <source>
        <dbReference type="EMBL" id="GLX78003.1"/>
    </source>
</evidence>
<evidence type="ECO:0000256" key="6">
    <source>
        <dbReference type="ARBA" id="ARBA00023209"/>
    </source>
</evidence>
<dbReference type="PROSITE" id="PS50035">
    <property type="entry name" value="PLD"/>
    <property type="match status" value="1"/>
</dbReference>
<keyword evidence="2" id="KW-0444">Lipid biosynthesis</keyword>
<organism evidence="9 10">
    <name type="scientific">Thalassotalea insulae</name>
    <dbReference type="NCBI Taxonomy" id="2056778"/>
    <lineage>
        <taxon>Bacteria</taxon>
        <taxon>Pseudomonadati</taxon>
        <taxon>Pseudomonadota</taxon>
        <taxon>Gammaproteobacteria</taxon>
        <taxon>Alteromonadales</taxon>
        <taxon>Colwelliaceae</taxon>
        <taxon>Thalassotalea</taxon>
    </lineage>
</organism>
<accession>A0ABQ6GPT8</accession>
<comment type="similarity">
    <text evidence="1">Belongs to the CDP-alcohol phosphatidyltransferase class-II family.</text>
</comment>
<evidence type="ECO:0000256" key="1">
    <source>
        <dbReference type="ARBA" id="ARBA00010682"/>
    </source>
</evidence>
<evidence type="ECO:0000313" key="10">
    <source>
        <dbReference type="Proteomes" id="UP001157186"/>
    </source>
</evidence>
<dbReference type="RefSeq" id="WP_284243898.1">
    <property type="nucleotide sequence ID" value="NZ_BSST01000001.1"/>
</dbReference>
<keyword evidence="5" id="KW-0443">Lipid metabolism</keyword>
<reference evidence="9 10" key="1">
    <citation type="submission" date="2023-03" db="EMBL/GenBank/DDBJ databases">
        <title>Draft genome sequence of Thalassotalea insulae KCTC 62186T.</title>
        <authorList>
            <person name="Sawabe T."/>
        </authorList>
    </citation>
    <scope>NUCLEOTIDE SEQUENCE [LARGE SCALE GENOMIC DNA]</scope>
    <source>
        <strain evidence="9 10">KCTC 62186</strain>
    </source>
</reference>
<evidence type="ECO:0000256" key="2">
    <source>
        <dbReference type="ARBA" id="ARBA00022516"/>
    </source>
</evidence>
<keyword evidence="4" id="KW-0677">Repeat</keyword>
<dbReference type="Gene3D" id="3.30.870.10">
    <property type="entry name" value="Endonuclease Chain A"/>
    <property type="match status" value="2"/>
</dbReference>
<dbReference type="PIRSF" id="PIRSF000850">
    <property type="entry name" value="Phospholipase_D_PSS"/>
    <property type="match status" value="1"/>
</dbReference>
<keyword evidence="7" id="KW-1208">Phospholipid metabolism</keyword>
<proteinExistence type="inferred from homology"/>
<dbReference type="SMART" id="SM00155">
    <property type="entry name" value="PLDc"/>
    <property type="match status" value="2"/>
</dbReference>
<keyword evidence="6" id="KW-0594">Phospholipid biosynthesis</keyword>
<dbReference type="InterPro" id="IPR016270">
    <property type="entry name" value="PGS1"/>
</dbReference>
<keyword evidence="3" id="KW-0808">Transferase</keyword>
<gene>
    <name evidence="9" type="primary">pssA_1</name>
    <name evidence="9" type="ORF">tinsulaeT_13430</name>
</gene>
<evidence type="ECO:0000256" key="3">
    <source>
        <dbReference type="ARBA" id="ARBA00022679"/>
    </source>
</evidence>
<dbReference type="CDD" id="cd09134">
    <property type="entry name" value="PLDc_PSS_G_neg_1"/>
    <property type="match status" value="1"/>
</dbReference>
<feature type="domain" description="PLD phosphodiesterase" evidence="8">
    <location>
        <begin position="338"/>
        <end position="365"/>
    </location>
</feature>
<dbReference type="PANTHER" id="PTHR12586:SF1">
    <property type="entry name" value="CDP-DIACYLGLYCEROL--GLYCEROL-3-PHOSPHATE 3-PHOSPHATIDYLTRANSFERASE, MITOCHONDRIAL"/>
    <property type="match status" value="1"/>
</dbReference>
<evidence type="ECO:0000259" key="8">
    <source>
        <dbReference type="PROSITE" id="PS50035"/>
    </source>
</evidence>
<dbReference type="InterPro" id="IPR025202">
    <property type="entry name" value="PLD-like_dom"/>
</dbReference>
<dbReference type="EMBL" id="BSST01000001">
    <property type="protein sequence ID" value="GLX78003.1"/>
    <property type="molecule type" value="Genomic_DNA"/>
</dbReference>
<dbReference type="Proteomes" id="UP001157186">
    <property type="component" value="Unassembled WGS sequence"/>
</dbReference>
<dbReference type="SUPFAM" id="SSF56024">
    <property type="entry name" value="Phospholipase D/nuclease"/>
    <property type="match status" value="2"/>
</dbReference>
<comment type="caution">
    <text evidence="9">The sequence shown here is derived from an EMBL/GenBank/DDBJ whole genome shotgun (WGS) entry which is preliminary data.</text>
</comment>
<name>A0ABQ6GPT8_9GAMM</name>